<accession>A0A2P5CX29</accession>
<protein>
    <submittedName>
        <fullName evidence="1">Uncharacterized protein</fullName>
    </submittedName>
</protein>
<proteinExistence type="predicted"/>
<dbReference type="Proteomes" id="UP000237105">
    <property type="component" value="Unassembled WGS sequence"/>
</dbReference>
<gene>
    <name evidence="1" type="ORF">PanWU01x14_115830</name>
</gene>
<evidence type="ECO:0000313" key="1">
    <source>
        <dbReference type="EMBL" id="PON65571.1"/>
    </source>
</evidence>
<dbReference type="OrthoDB" id="1733298at2759"/>
<evidence type="ECO:0000313" key="2">
    <source>
        <dbReference type="Proteomes" id="UP000237105"/>
    </source>
</evidence>
<dbReference type="AlphaFoldDB" id="A0A2P5CX29"/>
<keyword evidence="2" id="KW-1185">Reference proteome</keyword>
<dbReference type="EMBL" id="JXTB01000086">
    <property type="protein sequence ID" value="PON65571.1"/>
    <property type="molecule type" value="Genomic_DNA"/>
</dbReference>
<comment type="caution">
    <text evidence="1">The sequence shown here is derived from an EMBL/GenBank/DDBJ whole genome shotgun (WGS) entry which is preliminary data.</text>
</comment>
<organism evidence="1 2">
    <name type="scientific">Parasponia andersonii</name>
    <name type="common">Sponia andersonii</name>
    <dbReference type="NCBI Taxonomy" id="3476"/>
    <lineage>
        <taxon>Eukaryota</taxon>
        <taxon>Viridiplantae</taxon>
        <taxon>Streptophyta</taxon>
        <taxon>Embryophyta</taxon>
        <taxon>Tracheophyta</taxon>
        <taxon>Spermatophyta</taxon>
        <taxon>Magnoliopsida</taxon>
        <taxon>eudicotyledons</taxon>
        <taxon>Gunneridae</taxon>
        <taxon>Pentapetalae</taxon>
        <taxon>rosids</taxon>
        <taxon>fabids</taxon>
        <taxon>Rosales</taxon>
        <taxon>Cannabaceae</taxon>
        <taxon>Parasponia</taxon>
    </lineage>
</organism>
<reference evidence="2" key="1">
    <citation type="submission" date="2016-06" db="EMBL/GenBank/DDBJ databases">
        <title>Parallel loss of symbiosis genes in relatives of nitrogen-fixing non-legume Parasponia.</title>
        <authorList>
            <person name="Van Velzen R."/>
            <person name="Holmer R."/>
            <person name="Bu F."/>
            <person name="Rutten L."/>
            <person name="Van Zeijl A."/>
            <person name="Liu W."/>
            <person name="Santuari L."/>
            <person name="Cao Q."/>
            <person name="Sharma T."/>
            <person name="Shen D."/>
            <person name="Roswanjaya Y."/>
            <person name="Wardhani T."/>
            <person name="Kalhor M.S."/>
            <person name="Jansen J."/>
            <person name="Van den Hoogen J."/>
            <person name="Gungor B."/>
            <person name="Hartog M."/>
            <person name="Hontelez J."/>
            <person name="Verver J."/>
            <person name="Yang W.-C."/>
            <person name="Schijlen E."/>
            <person name="Repin R."/>
            <person name="Schilthuizen M."/>
            <person name="Schranz E."/>
            <person name="Heidstra R."/>
            <person name="Miyata K."/>
            <person name="Fedorova E."/>
            <person name="Kohlen W."/>
            <person name="Bisseling T."/>
            <person name="Smit S."/>
            <person name="Geurts R."/>
        </authorList>
    </citation>
    <scope>NUCLEOTIDE SEQUENCE [LARGE SCALE GENOMIC DNA]</scope>
    <source>
        <strain evidence="2">cv. WU1-14</strain>
    </source>
</reference>
<sequence>MAATLIPKYQDSSVSYDEFLESYRLFGCFGLLRNGGQVYGVFVCRAKSRFSCEGVIKIFFLLHIKLVQERSDVWYSLFSLQICRRIGYACSCVLWRVKRNLVSLSFCGTLVSEFKGFDFPPWLLFMLII</sequence>
<name>A0A2P5CX29_PARAD</name>